<keyword evidence="1" id="KW-0175">Coiled coil</keyword>
<dbReference type="EMBL" id="BPWL01000007">
    <property type="protein sequence ID" value="GJJ12557.1"/>
    <property type="molecule type" value="Genomic_DNA"/>
</dbReference>
<protein>
    <submittedName>
        <fullName evidence="2">Uncharacterized protein</fullName>
    </submittedName>
</protein>
<evidence type="ECO:0000256" key="1">
    <source>
        <dbReference type="SAM" id="Coils"/>
    </source>
</evidence>
<dbReference type="Proteomes" id="UP001050691">
    <property type="component" value="Unassembled WGS sequence"/>
</dbReference>
<sequence>MYMKGACELLEGQVDEQYLRCVETYNFGKEGTFHIAVCMFKAMSELLVSAKCFCIIGRILPIAIVVAQAFITSQSAYAHYKLFKHIFSIVKIDTGRSVHFRHIHGDGIDTFTADGHRGQAKDISKEMNGYCSIQWDKPLYTLTPSEHLAHCYRYCLVHYNCNISNLRGHVDENILSAMMSLYSAHLLLNLQETLTLIRSGGKKAIDKEAFGNFAFAAIYQPMSKIPLEIWKAAPPTSNGNEQAHRNINRDGMKLTMLARIMRGLQFDSRLLNAIDIWKDEETLQQKIVSIKDKEMKTLRNKAKNLEGQVVASAIVVKCTLESFKNAESSIKKLRKNDQKLRETHQQLKKITPQCSGAVSVTDLTPPDQLFDHQLLENQPKINRVGMVQIPHLPFPRQFKMATNSPGTNLLDYT</sequence>
<proteinExistence type="predicted"/>
<keyword evidence="3" id="KW-1185">Reference proteome</keyword>
<accession>A0AAV5AD30</accession>
<organism evidence="2 3">
    <name type="scientific">Clathrus columnatus</name>
    <dbReference type="NCBI Taxonomy" id="1419009"/>
    <lineage>
        <taxon>Eukaryota</taxon>
        <taxon>Fungi</taxon>
        <taxon>Dikarya</taxon>
        <taxon>Basidiomycota</taxon>
        <taxon>Agaricomycotina</taxon>
        <taxon>Agaricomycetes</taxon>
        <taxon>Phallomycetidae</taxon>
        <taxon>Phallales</taxon>
        <taxon>Clathraceae</taxon>
        <taxon>Clathrus</taxon>
    </lineage>
</organism>
<feature type="coiled-coil region" evidence="1">
    <location>
        <begin position="288"/>
        <end position="350"/>
    </location>
</feature>
<comment type="caution">
    <text evidence="2">The sequence shown here is derived from an EMBL/GenBank/DDBJ whole genome shotgun (WGS) entry which is preliminary data.</text>
</comment>
<name>A0AAV5AD30_9AGAM</name>
<evidence type="ECO:0000313" key="2">
    <source>
        <dbReference type="EMBL" id="GJJ12557.1"/>
    </source>
</evidence>
<gene>
    <name evidence="2" type="ORF">Clacol_006800</name>
</gene>
<dbReference type="AlphaFoldDB" id="A0AAV5AD30"/>
<reference evidence="2" key="1">
    <citation type="submission" date="2021-10" db="EMBL/GenBank/DDBJ databases">
        <title>De novo Genome Assembly of Clathrus columnatus (Basidiomycota, Fungi) Using Illumina and Nanopore Sequence Data.</title>
        <authorList>
            <person name="Ogiso-Tanaka E."/>
            <person name="Itagaki H."/>
            <person name="Hosoya T."/>
            <person name="Hosaka K."/>
        </authorList>
    </citation>
    <scope>NUCLEOTIDE SEQUENCE</scope>
    <source>
        <strain evidence="2">MO-923</strain>
    </source>
</reference>
<evidence type="ECO:0000313" key="3">
    <source>
        <dbReference type="Proteomes" id="UP001050691"/>
    </source>
</evidence>